<name>B8CDL8_THAPS</name>
<evidence type="ECO:0000313" key="2">
    <source>
        <dbReference type="EMBL" id="EED88484.1"/>
    </source>
</evidence>
<evidence type="ECO:0000313" key="3">
    <source>
        <dbReference type="Proteomes" id="UP000001449"/>
    </source>
</evidence>
<evidence type="ECO:0000256" key="1">
    <source>
        <dbReference type="SAM" id="MobiDB-lite"/>
    </source>
</evidence>
<reference evidence="2 3" key="1">
    <citation type="journal article" date="2004" name="Science">
        <title>The genome of the diatom Thalassiosira pseudonana: ecology, evolution, and metabolism.</title>
        <authorList>
            <person name="Armbrust E.V."/>
            <person name="Berges J.A."/>
            <person name="Bowler C."/>
            <person name="Green B.R."/>
            <person name="Martinez D."/>
            <person name="Putnam N.H."/>
            <person name="Zhou S."/>
            <person name="Allen A.E."/>
            <person name="Apt K.E."/>
            <person name="Bechner M."/>
            <person name="Brzezinski M.A."/>
            <person name="Chaal B.K."/>
            <person name="Chiovitti A."/>
            <person name="Davis A.K."/>
            <person name="Demarest M.S."/>
            <person name="Detter J.C."/>
            <person name="Glavina T."/>
            <person name="Goodstein D."/>
            <person name="Hadi M.Z."/>
            <person name="Hellsten U."/>
            <person name="Hildebrand M."/>
            <person name="Jenkins B.D."/>
            <person name="Jurka J."/>
            <person name="Kapitonov V.V."/>
            <person name="Kroger N."/>
            <person name="Lau W.W."/>
            <person name="Lane T.W."/>
            <person name="Larimer F.W."/>
            <person name="Lippmeier J.C."/>
            <person name="Lucas S."/>
            <person name="Medina M."/>
            <person name="Montsant A."/>
            <person name="Obornik M."/>
            <person name="Parker M.S."/>
            <person name="Palenik B."/>
            <person name="Pazour G.J."/>
            <person name="Richardson P.M."/>
            <person name="Rynearson T.A."/>
            <person name="Saito M.A."/>
            <person name="Schwartz D.C."/>
            <person name="Thamatrakoln K."/>
            <person name="Valentin K."/>
            <person name="Vardi A."/>
            <person name="Wilkerson F.P."/>
            <person name="Rokhsar D.S."/>
        </authorList>
    </citation>
    <scope>NUCLEOTIDE SEQUENCE [LARGE SCALE GENOMIC DNA]</scope>
    <source>
        <strain evidence="2 3">CCMP1335</strain>
    </source>
</reference>
<proteinExistence type="predicted"/>
<feature type="region of interest" description="Disordered" evidence="1">
    <location>
        <begin position="31"/>
        <end position="51"/>
    </location>
</feature>
<dbReference type="Proteomes" id="UP000001449">
    <property type="component" value="Chromosome 15"/>
</dbReference>
<sequence>MSTDSRALPVSQITPLDAGVRWTEAFQDDTLSNNGATTSSSSPSKRATLSRSITPSNIQHADMILKIIQWSSWALSRLTSISTSSFISPLFRNAFLNIMMARYTLRIYSFTQSIEDYRQVYRTQRETPSYHWSSTTHPIDTDNNNNNNTWDNPLIAKLTHLMAFSMLFYYPLEHIALCAWQLPQLAPPSLQLVSTQRMMDTGNLFSAVSCRFWVVYVLGDLGGNSLKWRELRRKVERLDGVVVGGLHHRFNQLQHQQYDFLQGRLRHIKIQTLRSLLFLLPAINWSLSKWATDPLFNELIVNGLMLVEAYTCVYQSLTEHKKRRWSVSSLREWGRGLLFDGKGGGQVEKRLVTFDGHHQQTAILLNK</sequence>
<accession>B8CDL8</accession>
<gene>
    <name evidence="2" type="ORF">THAPSDRAFT_10249</name>
</gene>
<dbReference type="PANTHER" id="PTHR12652">
    <property type="entry name" value="PEROXISOMAL BIOGENESIS FACTOR 11"/>
    <property type="match status" value="1"/>
</dbReference>
<dbReference type="HOGENOM" id="CLU_755444_0_0_1"/>
<dbReference type="KEGG" id="tps:THAPSDRAFT_10249"/>
<dbReference type="PaxDb" id="35128-Thaps10249"/>
<reference evidence="2 3" key="2">
    <citation type="journal article" date="2008" name="Nature">
        <title>The Phaeodactylum genome reveals the evolutionary history of diatom genomes.</title>
        <authorList>
            <person name="Bowler C."/>
            <person name="Allen A.E."/>
            <person name="Badger J.H."/>
            <person name="Grimwood J."/>
            <person name="Jabbari K."/>
            <person name="Kuo A."/>
            <person name="Maheswari U."/>
            <person name="Martens C."/>
            <person name="Maumus F."/>
            <person name="Otillar R.P."/>
            <person name="Rayko E."/>
            <person name="Salamov A."/>
            <person name="Vandepoele K."/>
            <person name="Beszteri B."/>
            <person name="Gruber A."/>
            <person name="Heijde M."/>
            <person name="Katinka M."/>
            <person name="Mock T."/>
            <person name="Valentin K."/>
            <person name="Verret F."/>
            <person name="Berges J.A."/>
            <person name="Brownlee C."/>
            <person name="Cadoret J.P."/>
            <person name="Chiovitti A."/>
            <person name="Choi C.J."/>
            <person name="Coesel S."/>
            <person name="De Martino A."/>
            <person name="Detter J.C."/>
            <person name="Durkin C."/>
            <person name="Falciatore A."/>
            <person name="Fournet J."/>
            <person name="Haruta M."/>
            <person name="Huysman M.J."/>
            <person name="Jenkins B.D."/>
            <person name="Jiroutova K."/>
            <person name="Jorgensen R.E."/>
            <person name="Joubert Y."/>
            <person name="Kaplan A."/>
            <person name="Kroger N."/>
            <person name="Kroth P.G."/>
            <person name="La Roche J."/>
            <person name="Lindquist E."/>
            <person name="Lommer M."/>
            <person name="Martin-Jezequel V."/>
            <person name="Lopez P.J."/>
            <person name="Lucas S."/>
            <person name="Mangogna M."/>
            <person name="McGinnis K."/>
            <person name="Medlin L.K."/>
            <person name="Montsant A."/>
            <person name="Oudot-Le Secq M.P."/>
            <person name="Napoli C."/>
            <person name="Obornik M."/>
            <person name="Parker M.S."/>
            <person name="Petit J.L."/>
            <person name="Porcel B.M."/>
            <person name="Poulsen N."/>
            <person name="Robison M."/>
            <person name="Rychlewski L."/>
            <person name="Rynearson T.A."/>
            <person name="Schmutz J."/>
            <person name="Shapiro H."/>
            <person name="Siaut M."/>
            <person name="Stanley M."/>
            <person name="Sussman M.R."/>
            <person name="Taylor A.R."/>
            <person name="Vardi A."/>
            <person name="von Dassow P."/>
            <person name="Vyverman W."/>
            <person name="Willis A."/>
            <person name="Wyrwicz L.S."/>
            <person name="Rokhsar D.S."/>
            <person name="Weissenbach J."/>
            <person name="Armbrust E.V."/>
            <person name="Green B.R."/>
            <person name="Van de Peer Y."/>
            <person name="Grigoriev I.V."/>
        </authorList>
    </citation>
    <scope>NUCLEOTIDE SEQUENCE [LARGE SCALE GENOMIC DNA]</scope>
    <source>
        <strain evidence="2 3">CCMP1335</strain>
    </source>
</reference>
<dbReference type="STRING" id="35128.B8CDL8"/>
<dbReference type="eggNOG" id="ENOG502QYI3">
    <property type="taxonomic scope" value="Eukaryota"/>
</dbReference>
<dbReference type="InParanoid" id="B8CDL8"/>
<dbReference type="EMBL" id="CM000650">
    <property type="protein sequence ID" value="EED88484.1"/>
    <property type="molecule type" value="Genomic_DNA"/>
</dbReference>
<protein>
    <submittedName>
        <fullName evidence="2">Uncharacterized protein</fullName>
    </submittedName>
</protein>
<keyword evidence="3" id="KW-1185">Reference proteome</keyword>
<dbReference type="PANTHER" id="PTHR12652:SF25">
    <property type="entry name" value="MICROBODY (PEROXISOME) PROLIFERATION PROTEIN PEROXIN 11C (EUROFUNG)"/>
    <property type="match status" value="1"/>
</dbReference>
<dbReference type="AlphaFoldDB" id="B8CDL8"/>
<dbReference type="RefSeq" id="XP_002294129.1">
    <property type="nucleotide sequence ID" value="XM_002294093.1"/>
</dbReference>
<dbReference type="GeneID" id="7450288"/>
<organism evidence="2 3">
    <name type="scientific">Thalassiosira pseudonana</name>
    <name type="common">Marine diatom</name>
    <name type="synonym">Cyclotella nana</name>
    <dbReference type="NCBI Taxonomy" id="35128"/>
    <lineage>
        <taxon>Eukaryota</taxon>
        <taxon>Sar</taxon>
        <taxon>Stramenopiles</taxon>
        <taxon>Ochrophyta</taxon>
        <taxon>Bacillariophyta</taxon>
        <taxon>Coscinodiscophyceae</taxon>
        <taxon>Thalassiosirophycidae</taxon>
        <taxon>Thalassiosirales</taxon>
        <taxon>Thalassiosiraceae</taxon>
        <taxon>Thalassiosira</taxon>
    </lineage>
</organism>